<keyword evidence="8" id="KW-1185">Reference proteome</keyword>
<proteinExistence type="predicted"/>
<evidence type="ECO:0000313" key="8">
    <source>
        <dbReference type="Proteomes" id="UP001174909"/>
    </source>
</evidence>
<evidence type="ECO:0000256" key="3">
    <source>
        <dbReference type="ARBA" id="ARBA00022989"/>
    </source>
</evidence>
<evidence type="ECO:0000313" key="7">
    <source>
        <dbReference type="EMBL" id="CAI8022128.1"/>
    </source>
</evidence>
<feature type="transmembrane region" description="Helical" evidence="6">
    <location>
        <begin position="81"/>
        <end position="104"/>
    </location>
</feature>
<evidence type="ECO:0000256" key="1">
    <source>
        <dbReference type="ARBA" id="ARBA00004141"/>
    </source>
</evidence>
<organism evidence="7 8">
    <name type="scientific">Geodia barretti</name>
    <name type="common">Barrett's horny sponge</name>
    <dbReference type="NCBI Taxonomy" id="519541"/>
    <lineage>
        <taxon>Eukaryota</taxon>
        <taxon>Metazoa</taxon>
        <taxon>Porifera</taxon>
        <taxon>Demospongiae</taxon>
        <taxon>Heteroscleromorpha</taxon>
        <taxon>Tetractinellida</taxon>
        <taxon>Astrophorina</taxon>
        <taxon>Geodiidae</taxon>
        <taxon>Geodia</taxon>
    </lineage>
</organism>
<gene>
    <name evidence="7" type="ORF">GBAR_LOCUS13015</name>
</gene>
<comment type="subcellular location">
    <subcellularLocation>
        <location evidence="1">Membrane</location>
        <topology evidence="1">Multi-pass membrane protein</topology>
    </subcellularLocation>
</comment>
<feature type="compositionally biased region" description="Acidic residues" evidence="5">
    <location>
        <begin position="240"/>
        <end position="260"/>
    </location>
</feature>
<keyword evidence="2 6" id="KW-0812">Transmembrane</keyword>
<name>A0AA35S3U3_GEOBA</name>
<evidence type="ECO:0000256" key="5">
    <source>
        <dbReference type="SAM" id="MobiDB-lite"/>
    </source>
</evidence>
<evidence type="ECO:0000256" key="6">
    <source>
        <dbReference type="SAM" id="Phobius"/>
    </source>
</evidence>
<keyword evidence="3 6" id="KW-1133">Transmembrane helix</keyword>
<dbReference type="PANTHER" id="PTHR23112">
    <property type="entry name" value="G PROTEIN-COUPLED RECEPTOR 157-RELATED"/>
    <property type="match status" value="1"/>
</dbReference>
<evidence type="ECO:0000256" key="4">
    <source>
        <dbReference type="ARBA" id="ARBA00023136"/>
    </source>
</evidence>
<dbReference type="Proteomes" id="UP001174909">
    <property type="component" value="Unassembled WGS sequence"/>
</dbReference>
<feature type="transmembrane region" description="Helical" evidence="6">
    <location>
        <begin position="187"/>
        <end position="210"/>
    </location>
</feature>
<feature type="compositionally biased region" description="Polar residues" evidence="5">
    <location>
        <begin position="226"/>
        <end position="237"/>
    </location>
</feature>
<protein>
    <submittedName>
        <fullName evidence="7">Uncharacterized protein</fullName>
    </submittedName>
</protein>
<dbReference type="GO" id="GO:0004930">
    <property type="term" value="F:G protein-coupled receptor activity"/>
    <property type="evidence" value="ECO:0007669"/>
    <property type="project" value="TreeGrafter"/>
</dbReference>
<feature type="transmembrane region" description="Helical" evidence="6">
    <location>
        <begin position="14"/>
        <end position="33"/>
    </location>
</feature>
<dbReference type="EMBL" id="CASHTH010001939">
    <property type="protein sequence ID" value="CAI8022128.1"/>
    <property type="molecule type" value="Genomic_DNA"/>
</dbReference>
<reference evidence="7" key="1">
    <citation type="submission" date="2023-03" db="EMBL/GenBank/DDBJ databases">
        <authorList>
            <person name="Steffen K."/>
            <person name="Cardenas P."/>
        </authorList>
    </citation>
    <scope>NUCLEOTIDE SEQUENCE</scope>
</reference>
<evidence type="ECO:0000256" key="2">
    <source>
        <dbReference type="ARBA" id="ARBA00022692"/>
    </source>
</evidence>
<keyword evidence="4 6" id="KW-0472">Membrane</keyword>
<dbReference type="GO" id="GO:0005886">
    <property type="term" value="C:plasma membrane"/>
    <property type="evidence" value="ECO:0007669"/>
    <property type="project" value="TreeGrafter"/>
</dbReference>
<feature type="compositionally biased region" description="Low complexity" evidence="5">
    <location>
        <begin position="267"/>
        <end position="280"/>
    </location>
</feature>
<feature type="compositionally biased region" description="Basic and acidic residues" evidence="5">
    <location>
        <begin position="281"/>
        <end position="292"/>
    </location>
</feature>
<sequence length="302" mass="33975">MPSWPTPVSNRETLVVYMTLPIPLVMIPFGVIAQRYNIVEKANNCSCWCLPYYGNLLPRGKTGYGNGQEGDMYLHHLHDYVTAYSAVLVANFTTVFCCMVVIYLKAFCRIRRMILTKKNNENAPLNGATQAMILAAHKDAKKRVLIFFFAYFISGAMTFSFGMQYFILQFVGKRSHKNIHHVREDLYIMLLLEALLAPSQGFMNALAYGWTRGNFLSAMSAQPLNTGGRSNSLTTSLGERDEEEDEEGDGEEEKEVDDERGEWNQRSELSPGNSLLLSLSRARDSVAGERRQRGNTALTPVS</sequence>
<feature type="region of interest" description="Disordered" evidence="5">
    <location>
        <begin position="226"/>
        <end position="302"/>
    </location>
</feature>
<dbReference type="AlphaFoldDB" id="A0AA35S3U3"/>
<dbReference type="GO" id="GO:0007189">
    <property type="term" value="P:adenylate cyclase-activating G protein-coupled receptor signaling pathway"/>
    <property type="evidence" value="ECO:0007669"/>
    <property type="project" value="TreeGrafter"/>
</dbReference>
<feature type="transmembrane region" description="Helical" evidence="6">
    <location>
        <begin position="144"/>
        <end position="167"/>
    </location>
</feature>
<dbReference type="PANTHER" id="PTHR23112:SF0">
    <property type="entry name" value="TRANSMEMBRANE PROTEIN 116"/>
    <property type="match status" value="1"/>
</dbReference>
<accession>A0AA35S3U3</accession>
<comment type="caution">
    <text evidence="7">The sequence shown here is derived from an EMBL/GenBank/DDBJ whole genome shotgun (WGS) entry which is preliminary data.</text>
</comment>
<dbReference type="Gene3D" id="1.20.1070.10">
    <property type="entry name" value="Rhodopsin 7-helix transmembrane proteins"/>
    <property type="match status" value="1"/>
</dbReference>